<gene>
    <name evidence="1" type="ORF">ISF_02279</name>
</gene>
<evidence type="ECO:0000313" key="1">
    <source>
        <dbReference type="EMBL" id="OAA70305.1"/>
    </source>
</evidence>
<dbReference type="RefSeq" id="XP_018706592.1">
    <property type="nucleotide sequence ID" value="XM_018845885.1"/>
</dbReference>
<proteinExistence type="predicted"/>
<organism evidence="1 2">
    <name type="scientific">Cordyceps fumosorosea (strain ARSEF 2679)</name>
    <name type="common">Isaria fumosorosea</name>
    <dbReference type="NCBI Taxonomy" id="1081104"/>
    <lineage>
        <taxon>Eukaryota</taxon>
        <taxon>Fungi</taxon>
        <taxon>Dikarya</taxon>
        <taxon>Ascomycota</taxon>
        <taxon>Pezizomycotina</taxon>
        <taxon>Sordariomycetes</taxon>
        <taxon>Hypocreomycetidae</taxon>
        <taxon>Hypocreales</taxon>
        <taxon>Cordycipitaceae</taxon>
        <taxon>Cordyceps</taxon>
    </lineage>
</organism>
<dbReference type="EMBL" id="AZHB01000004">
    <property type="protein sequence ID" value="OAA70305.1"/>
    <property type="molecule type" value="Genomic_DNA"/>
</dbReference>
<sequence length="104" mass="12237">MSESEPQQQVAAELDAEILANTAWVTQHIERVEATWRAGAQESALSLIDEGLVRVRRWRDVRLWEMLLLRQRYRVLMMMRRREEAEEALGEADRISESLRKLSD</sequence>
<reference evidence="1 2" key="1">
    <citation type="journal article" date="2016" name="Genome Biol. Evol.">
        <title>Divergent and convergent evolution of fungal pathogenicity.</title>
        <authorList>
            <person name="Shang Y."/>
            <person name="Xiao G."/>
            <person name="Zheng P."/>
            <person name="Cen K."/>
            <person name="Zhan S."/>
            <person name="Wang C."/>
        </authorList>
    </citation>
    <scope>NUCLEOTIDE SEQUENCE [LARGE SCALE GENOMIC DNA]</scope>
    <source>
        <strain evidence="1 2">ARSEF 2679</strain>
    </source>
</reference>
<dbReference type="Proteomes" id="UP000076744">
    <property type="component" value="Unassembled WGS sequence"/>
</dbReference>
<protein>
    <submittedName>
        <fullName evidence="1">Uncharacterized protein</fullName>
    </submittedName>
</protein>
<evidence type="ECO:0000313" key="2">
    <source>
        <dbReference type="Proteomes" id="UP000076744"/>
    </source>
</evidence>
<accession>A0A168BMA7</accession>
<name>A0A168BMA7_CORFA</name>
<keyword evidence="2" id="KW-1185">Reference proteome</keyword>
<dbReference type="AlphaFoldDB" id="A0A168BMA7"/>
<dbReference type="GeneID" id="30018571"/>
<comment type="caution">
    <text evidence="1">The sequence shown here is derived from an EMBL/GenBank/DDBJ whole genome shotgun (WGS) entry which is preliminary data.</text>
</comment>